<dbReference type="AlphaFoldDB" id="A0A2N9GRQ6"/>
<proteinExistence type="predicted"/>
<evidence type="ECO:0000313" key="1">
    <source>
        <dbReference type="EMBL" id="SPD05127.1"/>
    </source>
</evidence>
<dbReference type="EMBL" id="OIVN01002622">
    <property type="protein sequence ID" value="SPD05127.1"/>
    <property type="molecule type" value="Genomic_DNA"/>
</dbReference>
<protein>
    <submittedName>
        <fullName evidence="1">Uncharacterized protein</fullName>
    </submittedName>
</protein>
<reference evidence="1" key="1">
    <citation type="submission" date="2018-02" db="EMBL/GenBank/DDBJ databases">
        <authorList>
            <person name="Cohen D.B."/>
            <person name="Kent A.D."/>
        </authorList>
    </citation>
    <scope>NUCLEOTIDE SEQUENCE</scope>
</reference>
<accession>A0A2N9GRQ6</accession>
<sequence>MTSHAPPRAGDISGEILHPDPRACSVRMTRIRNPTRSESRPATRARSVILQSYLLTSALPTADVFSGVFSPQSQNNYNCGFHATCPLLDLRTKSIVVAMPPRALSYIKTSHSENEI</sequence>
<name>A0A2N9GRQ6_FAGSY</name>
<gene>
    <name evidence="1" type="ORF">FSB_LOCUS33009</name>
</gene>
<organism evidence="1">
    <name type="scientific">Fagus sylvatica</name>
    <name type="common">Beechnut</name>
    <dbReference type="NCBI Taxonomy" id="28930"/>
    <lineage>
        <taxon>Eukaryota</taxon>
        <taxon>Viridiplantae</taxon>
        <taxon>Streptophyta</taxon>
        <taxon>Embryophyta</taxon>
        <taxon>Tracheophyta</taxon>
        <taxon>Spermatophyta</taxon>
        <taxon>Magnoliopsida</taxon>
        <taxon>eudicotyledons</taxon>
        <taxon>Gunneridae</taxon>
        <taxon>Pentapetalae</taxon>
        <taxon>rosids</taxon>
        <taxon>fabids</taxon>
        <taxon>Fagales</taxon>
        <taxon>Fagaceae</taxon>
        <taxon>Fagus</taxon>
    </lineage>
</organism>